<evidence type="ECO:0000313" key="16">
    <source>
        <dbReference type="Proteomes" id="UP000245533"/>
    </source>
</evidence>
<evidence type="ECO:0000256" key="9">
    <source>
        <dbReference type="ARBA" id="ARBA00067056"/>
    </source>
</evidence>
<organism evidence="15 16">
    <name type="scientific">Rhodohalobacter mucosus</name>
    <dbReference type="NCBI Taxonomy" id="2079485"/>
    <lineage>
        <taxon>Bacteria</taxon>
        <taxon>Pseudomonadati</taxon>
        <taxon>Balneolota</taxon>
        <taxon>Balneolia</taxon>
        <taxon>Balneolales</taxon>
        <taxon>Balneolaceae</taxon>
        <taxon>Rhodohalobacter</taxon>
    </lineage>
</organism>
<evidence type="ECO:0000256" key="2">
    <source>
        <dbReference type="ARBA" id="ARBA00023239"/>
    </source>
</evidence>
<feature type="active site" evidence="13">
    <location>
        <position position="123"/>
    </location>
</feature>
<dbReference type="Gene3D" id="1.10.8.1080">
    <property type="match status" value="1"/>
</dbReference>
<evidence type="ECO:0000256" key="7">
    <source>
        <dbReference type="ARBA" id="ARBA00060672"/>
    </source>
</evidence>
<keyword evidence="16" id="KW-1185">Reference proteome</keyword>
<comment type="caution">
    <text evidence="15">The sequence shown here is derived from an EMBL/GenBank/DDBJ whole genome shotgun (WGS) entry which is preliminary data.</text>
</comment>
<dbReference type="CDD" id="cd05007">
    <property type="entry name" value="SIS_Etherase"/>
    <property type="match status" value="1"/>
</dbReference>
<feature type="domain" description="SIS" evidence="14">
    <location>
        <begin position="64"/>
        <end position="227"/>
    </location>
</feature>
<keyword evidence="3 13" id="KW-0119">Carbohydrate metabolism</keyword>
<dbReference type="SUPFAM" id="SSF53697">
    <property type="entry name" value="SIS domain"/>
    <property type="match status" value="1"/>
</dbReference>
<evidence type="ECO:0000256" key="10">
    <source>
        <dbReference type="ARBA" id="ARBA00070061"/>
    </source>
</evidence>
<dbReference type="FunFam" id="1.10.8.1080:FF:000001">
    <property type="entry name" value="N-acetylmuramic acid 6-phosphate etherase"/>
    <property type="match status" value="1"/>
</dbReference>
<proteinExistence type="inferred from homology"/>
<comment type="miscellaneous">
    <text evidence="13">A lyase-type mechanism (elimination/hydration) is suggested for the cleavage of the lactyl ether bond of MurNAc 6-phosphate, with the formation of an alpha,beta-unsaturated aldehyde intermediate with (E)-stereochemistry, followed by the syn addition of water to give product.</text>
</comment>
<dbReference type="GO" id="GO:0046348">
    <property type="term" value="P:amino sugar catabolic process"/>
    <property type="evidence" value="ECO:0007669"/>
    <property type="project" value="InterPro"/>
</dbReference>
<dbReference type="InterPro" id="IPR005486">
    <property type="entry name" value="Glucokinase_regulatory_CS"/>
</dbReference>
<dbReference type="GO" id="GO:0097173">
    <property type="term" value="P:N-acetylmuramic acid catabolic process"/>
    <property type="evidence" value="ECO:0007669"/>
    <property type="project" value="UniProtKB-UniPathway"/>
</dbReference>
<dbReference type="EMBL" id="QGGB01000003">
    <property type="protein sequence ID" value="PWN07650.1"/>
    <property type="molecule type" value="Genomic_DNA"/>
</dbReference>
<comment type="pathway">
    <text evidence="7">Cell wall biogenesis.</text>
</comment>
<evidence type="ECO:0000256" key="1">
    <source>
        <dbReference type="ARBA" id="ARBA00011738"/>
    </source>
</evidence>
<dbReference type="InterPro" id="IPR040190">
    <property type="entry name" value="MURQ/GCKR"/>
</dbReference>
<evidence type="ECO:0000313" key="15">
    <source>
        <dbReference type="EMBL" id="PWN07650.1"/>
    </source>
</evidence>
<dbReference type="GO" id="GO:0009254">
    <property type="term" value="P:peptidoglycan turnover"/>
    <property type="evidence" value="ECO:0007669"/>
    <property type="project" value="TreeGrafter"/>
</dbReference>
<dbReference type="FunFam" id="3.40.50.10490:FF:000014">
    <property type="entry name" value="N-acetylmuramic acid 6-phosphate etherase"/>
    <property type="match status" value="1"/>
</dbReference>
<comment type="similarity">
    <text evidence="8 13">Belongs to the GCKR-like family. MurNAc-6-P etherase subfamily.</text>
</comment>
<dbReference type="GO" id="GO:0016803">
    <property type="term" value="F:ether hydrolase activity"/>
    <property type="evidence" value="ECO:0007669"/>
    <property type="project" value="TreeGrafter"/>
</dbReference>
<feature type="active site" description="Proton donor" evidence="13">
    <location>
        <position position="92"/>
    </location>
</feature>
<dbReference type="HAMAP" id="MF_00068">
    <property type="entry name" value="MurQ"/>
    <property type="match status" value="1"/>
</dbReference>
<evidence type="ECO:0000256" key="4">
    <source>
        <dbReference type="ARBA" id="ARBA00051747"/>
    </source>
</evidence>
<evidence type="ECO:0000256" key="5">
    <source>
        <dbReference type="ARBA" id="ARBA00060532"/>
    </source>
</evidence>
<dbReference type="OrthoDB" id="9813395at2"/>
<dbReference type="AlphaFoldDB" id="A0A316TTA4"/>
<comment type="pathway">
    <text evidence="5 13">Amino-sugar metabolism; N-acetylmuramate degradation.</text>
</comment>
<dbReference type="GO" id="GO:0016835">
    <property type="term" value="F:carbon-oxygen lyase activity"/>
    <property type="evidence" value="ECO:0007669"/>
    <property type="project" value="UniProtKB-UniRule"/>
</dbReference>
<dbReference type="PROSITE" id="PS01272">
    <property type="entry name" value="GCKR"/>
    <property type="match status" value="1"/>
</dbReference>
<evidence type="ECO:0000256" key="11">
    <source>
        <dbReference type="ARBA" id="ARBA00077905"/>
    </source>
</evidence>
<dbReference type="PANTHER" id="PTHR10088:SF4">
    <property type="entry name" value="GLUCOKINASE REGULATORY PROTEIN"/>
    <property type="match status" value="1"/>
</dbReference>
<comment type="catalytic activity">
    <reaction evidence="4 13">
        <text>N-acetyl-D-muramate 6-phosphate + H2O = N-acetyl-D-glucosamine 6-phosphate + (R)-lactate</text>
        <dbReference type="Rhea" id="RHEA:26410"/>
        <dbReference type="ChEBI" id="CHEBI:15377"/>
        <dbReference type="ChEBI" id="CHEBI:16004"/>
        <dbReference type="ChEBI" id="CHEBI:57513"/>
        <dbReference type="ChEBI" id="CHEBI:58722"/>
        <dbReference type="EC" id="4.2.1.126"/>
    </reaction>
</comment>
<comment type="function">
    <text evidence="13">Specifically catalyzes the cleavage of the D-lactyl ether substituent of MurNAc 6-phosphate, producing GlcNAc 6-phosphate and D-lactate.</text>
</comment>
<sequence>MVKSDQALFKQLQNLLTEQQNPESEKIDLADARTIVGIINNEDKKVAFAVEERLDVIARAIDAIADGLGKGGRLLYFGAGTSGRLGVLDAAECPPTFGTDPETVQGFIAGGKEAMFVAQEGAEDSEAFGAEEVQRQNVSSKDIVAGLAASGRTPYVHGAVNEAKRLGAVTIFLTTVSADQVEIDADYMIDVPVGPEVIMGSTRMKSATAQKMVLNMLTTGTMIRLGKVFRNVMVDLQLTNKKLEERAKRIVMMLAGIDYDEATDYLNKADHHVKTALLMALTGLGKEGAEIKLREHNGFIRSALKEYQK</sequence>
<dbReference type="EC" id="4.2.1.126" evidence="9 13"/>
<evidence type="ECO:0000256" key="3">
    <source>
        <dbReference type="ARBA" id="ARBA00023277"/>
    </source>
</evidence>
<protein>
    <recommendedName>
        <fullName evidence="10 13">N-acetylmuramic acid 6-phosphate etherase</fullName>
        <shortName evidence="13">MurNAc-6-P etherase</shortName>
        <ecNumber evidence="9 13">4.2.1.126</ecNumber>
    </recommendedName>
    <alternativeName>
        <fullName evidence="12 13">N-acetylmuramic acid 6-phosphate hydrolase</fullName>
    </alternativeName>
    <alternativeName>
        <fullName evidence="11 13">N-acetylmuramic acid 6-phosphate lyase</fullName>
    </alternativeName>
</protein>
<dbReference type="InterPro" id="IPR001347">
    <property type="entry name" value="SIS_dom"/>
</dbReference>
<gene>
    <name evidence="13 15" type="primary">murQ</name>
    <name evidence="15" type="ORF">DDZ15_04450</name>
</gene>
<dbReference type="Gene3D" id="3.40.50.10490">
    <property type="entry name" value="Glucose-6-phosphate isomerase like protein, domain 1"/>
    <property type="match status" value="1"/>
</dbReference>
<dbReference type="PROSITE" id="PS51464">
    <property type="entry name" value="SIS"/>
    <property type="match status" value="1"/>
</dbReference>
<dbReference type="NCBIfam" id="TIGR00274">
    <property type="entry name" value="N-acetylmuramic acid 6-phosphate etherase"/>
    <property type="match status" value="1"/>
</dbReference>
<dbReference type="NCBIfam" id="NF009222">
    <property type="entry name" value="PRK12570.1"/>
    <property type="match status" value="1"/>
</dbReference>
<dbReference type="InterPro" id="IPR005488">
    <property type="entry name" value="Etherase_MurQ"/>
</dbReference>
<keyword evidence="2 13" id="KW-0456">Lyase</keyword>
<dbReference type="GO" id="GO:0097367">
    <property type="term" value="F:carbohydrate derivative binding"/>
    <property type="evidence" value="ECO:0007669"/>
    <property type="project" value="InterPro"/>
</dbReference>
<evidence type="ECO:0000256" key="12">
    <source>
        <dbReference type="ARBA" id="ARBA00084049"/>
    </source>
</evidence>
<dbReference type="UniPathway" id="UPA00342"/>
<comment type="subunit">
    <text evidence="1 13">Homodimer.</text>
</comment>
<dbReference type="Pfam" id="PF22645">
    <property type="entry name" value="GKRP_SIS_N"/>
    <property type="match status" value="1"/>
</dbReference>
<accession>A0A316TTA4</accession>
<reference evidence="15 16" key="1">
    <citation type="submission" date="2018-05" db="EMBL/GenBank/DDBJ databases">
        <title>Rhodohalobacter halophilus gen. nov., sp. nov., a moderately halophilic member of the family Balneolaceae.</title>
        <authorList>
            <person name="Liu Z.-W."/>
        </authorList>
    </citation>
    <scope>NUCLEOTIDE SEQUENCE [LARGE SCALE GENOMIC DNA]</scope>
    <source>
        <strain evidence="15 16">8A47</strain>
    </source>
</reference>
<dbReference type="InterPro" id="IPR046348">
    <property type="entry name" value="SIS_dom_sf"/>
</dbReference>
<evidence type="ECO:0000256" key="6">
    <source>
        <dbReference type="ARBA" id="ARBA00060595"/>
    </source>
</evidence>
<dbReference type="Pfam" id="PF20741">
    <property type="entry name" value="GKRP-like_C"/>
    <property type="match status" value="1"/>
</dbReference>
<dbReference type="PANTHER" id="PTHR10088">
    <property type="entry name" value="GLUCOKINASE REGULATORY PROTEIN"/>
    <property type="match status" value="1"/>
</dbReference>
<evidence type="ECO:0000256" key="13">
    <source>
        <dbReference type="HAMAP-Rule" id="MF_00068"/>
    </source>
</evidence>
<evidence type="ECO:0000259" key="14">
    <source>
        <dbReference type="PROSITE" id="PS51464"/>
    </source>
</evidence>
<evidence type="ECO:0000256" key="8">
    <source>
        <dbReference type="ARBA" id="ARBA00061234"/>
    </source>
</evidence>
<name>A0A316TTA4_9BACT</name>
<dbReference type="Proteomes" id="UP000245533">
    <property type="component" value="Unassembled WGS sequence"/>
</dbReference>
<comment type="pathway">
    <text evidence="6">Amino-sugar metabolism; 1,6-anhydro-N-acetylmuramate degradation.</text>
</comment>
<dbReference type="NCBIfam" id="NF003915">
    <property type="entry name" value="PRK05441.1"/>
    <property type="match status" value="1"/>
</dbReference>